<accession>A0ABZ0Q8J9</accession>
<dbReference type="Proteomes" id="UP001302696">
    <property type="component" value="Chromosome"/>
</dbReference>
<dbReference type="EMBL" id="CP104778">
    <property type="protein sequence ID" value="WPC22669.1"/>
    <property type="molecule type" value="Genomic_DNA"/>
</dbReference>
<gene>
    <name evidence="1" type="ORF">N6G96_10285</name>
</gene>
<proteinExistence type="predicted"/>
<name>A0ABZ0Q8J9_9LACO</name>
<evidence type="ECO:0000313" key="1">
    <source>
        <dbReference type="EMBL" id="WPC22669.1"/>
    </source>
</evidence>
<dbReference type="RefSeq" id="WP_156486357.1">
    <property type="nucleotide sequence ID" value="NZ_CP104768.1"/>
</dbReference>
<reference evidence="2" key="1">
    <citation type="submission" date="2024-06" db="EMBL/GenBank/DDBJ databases">
        <authorList>
            <person name="Chang H.C."/>
            <person name="Mun S.Y."/>
        </authorList>
    </citation>
    <scope>NUCLEOTIDE SEQUENCE [LARGE SCALE GENOMIC DNA]</scope>
    <source>
        <strain evidence="2">KT1</strain>
    </source>
</reference>
<organism evidence="1 2">
    <name type="scientific">Pediococcus inopinatus</name>
    <dbReference type="NCBI Taxonomy" id="114090"/>
    <lineage>
        <taxon>Bacteria</taxon>
        <taxon>Bacillati</taxon>
        <taxon>Bacillota</taxon>
        <taxon>Bacilli</taxon>
        <taxon>Lactobacillales</taxon>
        <taxon>Lactobacillaceae</taxon>
        <taxon>Pediococcus</taxon>
    </lineage>
</organism>
<evidence type="ECO:0000313" key="2">
    <source>
        <dbReference type="Proteomes" id="UP001302696"/>
    </source>
</evidence>
<sequence length="101" mass="11796">MRVGFIFIDAIALCKCLAMSVYSKIKNHPIIDWAIILAVDYLLFHTLLWETESWYSQAILPLLFLTVTFPTPFLKESTSFQGFNYHSKGIQAQWLRSFFKN</sequence>
<protein>
    <submittedName>
        <fullName evidence="1">Uncharacterized protein</fullName>
    </submittedName>
</protein>
<keyword evidence="2" id="KW-1185">Reference proteome</keyword>